<feature type="transmembrane region" description="Helical" evidence="1">
    <location>
        <begin position="12"/>
        <end position="36"/>
    </location>
</feature>
<keyword evidence="1" id="KW-1133">Transmembrane helix</keyword>
<evidence type="ECO:0000256" key="1">
    <source>
        <dbReference type="SAM" id="Phobius"/>
    </source>
</evidence>
<organism evidence="2">
    <name type="scientific">hydrothermal vent metagenome</name>
    <dbReference type="NCBI Taxonomy" id="652676"/>
    <lineage>
        <taxon>unclassified sequences</taxon>
        <taxon>metagenomes</taxon>
        <taxon>ecological metagenomes</taxon>
    </lineage>
</organism>
<name>A0A1W1DYK1_9ZZZZ</name>
<gene>
    <name evidence="2" type="ORF">MNB_SUP05-9-421</name>
</gene>
<keyword evidence="1" id="KW-0472">Membrane</keyword>
<accession>A0A1W1DYK1</accession>
<dbReference type="AlphaFoldDB" id="A0A1W1DYK1"/>
<evidence type="ECO:0000313" key="2">
    <source>
        <dbReference type="EMBL" id="SFV86783.1"/>
    </source>
</evidence>
<reference evidence="2" key="1">
    <citation type="submission" date="2016-10" db="EMBL/GenBank/DDBJ databases">
        <authorList>
            <person name="de Groot N.N."/>
        </authorList>
    </citation>
    <scope>NUCLEOTIDE SEQUENCE</scope>
</reference>
<protein>
    <submittedName>
        <fullName evidence="2">Uncharacterized protein</fullName>
    </submittedName>
</protein>
<keyword evidence="1" id="KW-0812">Transmembrane</keyword>
<sequence length="135" mass="15463">MLRSIEKSFFKIVQRLGLLFAILSFIAVLALGFISYQKISLEANDQTNIPMIYFSDYQNPISTQPKKTKQVLKTKEEAGFDQEFNTHVDTITSNLEKLPDTVIDKTDLKSKVRILVKIKSNPYTKNLQLAYVKCV</sequence>
<dbReference type="EMBL" id="FPHX01000316">
    <property type="protein sequence ID" value="SFV86783.1"/>
    <property type="molecule type" value="Genomic_DNA"/>
</dbReference>
<proteinExistence type="predicted"/>